<organism evidence="2">
    <name type="scientific">marine sediment metagenome</name>
    <dbReference type="NCBI Taxonomy" id="412755"/>
    <lineage>
        <taxon>unclassified sequences</taxon>
        <taxon>metagenomes</taxon>
        <taxon>ecological metagenomes</taxon>
    </lineage>
</organism>
<evidence type="ECO:0000256" key="1">
    <source>
        <dbReference type="SAM" id="Phobius"/>
    </source>
</evidence>
<reference evidence="2" key="1">
    <citation type="journal article" date="2015" name="Nature">
        <title>Complex archaea that bridge the gap between prokaryotes and eukaryotes.</title>
        <authorList>
            <person name="Spang A."/>
            <person name="Saw J.H."/>
            <person name="Jorgensen S.L."/>
            <person name="Zaremba-Niedzwiedzka K."/>
            <person name="Martijn J."/>
            <person name="Lind A.E."/>
            <person name="van Eijk R."/>
            <person name="Schleper C."/>
            <person name="Guy L."/>
            <person name="Ettema T.J."/>
        </authorList>
    </citation>
    <scope>NUCLEOTIDE SEQUENCE</scope>
</reference>
<protein>
    <submittedName>
        <fullName evidence="2">Uncharacterized protein</fullName>
    </submittedName>
</protein>
<keyword evidence="1" id="KW-0812">Transmembrane</keyword>
<sequence length="69" mass="7915">NVDWFVAIGIAIYVVGSSVHACFSLCKRQFRNAVRRVLKDWQDEERTYIPSEQVLNVRLDCMAGRLVTA</sequence>
<feature type="non-terminal residue" evidence="2">
    <location>
        <position position="1"/>
    </location>
</feature>
<gene>
    <name evidence="2" type="ORF">LCGC14_0909980</name>
</gene>
<feature type="transmembrane region" description="Helical" evidence="1">
    <location>
        <begin position="6"/>
        <end position="26"/>
    </location>
</feature>
<dbReference type="AlphaFoldDB" id="A0A0F9NTZ2"/>
<dbReference type="EMBL" id="LAZR01003016">
    <property type="protein sequence ID" value="KKN22955.1"/>
    <property type="molecule type" value="Genomic_DNA"/>
</dbReference>
<keyword evidence="1" id="KW-1133">Transmembrane helix</keyword>
<accession>A0A0F9NTZ2</accession>
<proteinExistence type="predicted"/>
<name>A0A0F9NTZ2_9ZZZZ</name>
<keyword evidence="1" id="KW-0472">Membrane</keyword>
<comment type="caution">
    <text evidence="2">The sequence shown here is derived from an EMBL/GenBank/DDBJ whole genome shotgun (WGS) entry which is preliminary data.</text>
</comment>
<evidence type="ECO:0000313" key="2">
    <source>
        <dbReference type="EMBL" id="KKN22955.1"/>
    </source>
</evidence>